<dbReference type="GO" id="GO:0006351">
    <property type="term" value="P:DNA-templated transcription"/>
    <property type="evidence" value="ECO:0007669"/>
    <property type="project" value="TreeGrafter"/>
</dbReference>
<comment type="similarity">
    <text evidence="1">Belongs to the LysR transcriptional regulatory family.</text>
</comment>
<sequence>MLNSDELRLFLAVMREGNMLAAARRVGVDHSTVARRLTNMEATLGARLFDRSPRGVTPTPAAFALVSHAERIESELLAAMSSVAGRDREVEGTVRLATPEAFASHLIAPRVAELRERHPRLTLELASESKAASLSRREAEIAVMLKPPPKGRFVTRKLADYRLGLYASKAYLAREGVPTGRGDLSRHVFVSYIEELAGFAEMIALDQLLPGAAIVFRASSSAAQHAAVAAGMGLGVLHVFAAAEDERLVQLFPESMPESMEVWRSYWLVMHADLQRLPRVRAAADFLEEVTRGMRERL</sequence>
<evidence type="ECO:0000313" key="7">
    <source>
        <dbReference type="Proteomes" id="UP000593663"/>
    </source>
</evidence>
<feature type="domain" description="HTH lysR-type" evidence="5">
    <location>
        <begin position="2"/>
        <end position="59"/>
    </location>
</feature>
<protein>
    <submittedName>
        <fullName evidence="6">LysR family transcriptional regulator</fullName>
    </submittedName>
</protein>
<dbReference type="AlphaFoldDB" id="A0A7M2GM31"/>
<dbReference type="Proteomes" id="UP000593663">
    <property type="component" value="Chromosome 2"/>
</dbReference>
<gene>
    <name evidence="6" type="ORF">H5V43_16655</name>
</gene>
<accession>A0A7M2GM31</accession>
<evidence type="ECO:0000313" key="6">
    <source>
        <dbReference type="EMBL" id="QOT73801.1"/>
    </source>
</evidence>
<dbReference type="InterPro" id="IPR005119">
    <property type="entry name" value="LysR_subst-bd"/>
</dbReference>
<dbReference type="EMBL" id="CP060036">
    <property type="protein sequence ID" value="QOT73801.1"/>
    <property type="molecule type" value="Genomic_DNA"/>
</dbReference>
<dbReference type="Gene3D" id="3.40.190.290">
    <property type="match status" value="1"/>
</dbReference>
<evidence type="ECO:0000256" key="2">
    <source>
        <dbReference type="ARBA" id="ARBA00023015"/>
    </source>
</evidence>
<dbReference type="InterPro" id="IPR000847">
    <property type="entry name" value="LysR_HTH_N"/>
</dbReference>
<dbReference type="GO" id="GO:0043565">
    <property type="term" value="F:sequence-specific DNA binding"/>
    <property type="evidence" value="ECO:0007669"/>
    <property type="project" value="TreeGrafter"/>
</dbReference>
<dbReference type="PANTHER" id="PTHR30537:SF3">
    <property type="entry name" value="TRANSCRIPTIONAL REGULATORY PROTEIN"/>
    <property type="match status" value="1"/>
</dbReference>
<dbReference type="SUPFAM" id="SSF46785">
    <property type="entry name" value="Winged helix' DNA-binding domain"/>
    <property type="match status" value="1"/>
</dbReference>
<dbReference type="PANTHER" id="PTHR30537">
    <property type="entry name" value="HTH-TYPE TRANSCRIPTIONAL REGULATOR"/>
    <property type="match status" value="1"/>
</dbReference>
<dbReference type="RefSeq" id="WP_193666844.1">
    <property type="nucleotide sequence ID" value="NZ_CP060036.1"/>
</dbReference>
<name>A0A7M2GM31_SPHSA</name>
<evidence type="ECO:0000259" key="5">
    <source>
        <dbReference type="PROSITE" id="PS50931"/>
    </source>
</evidence>
<evidence type="ECO:0000256" key="1">
    <source>
        <dbReference type="ARBA" id="ARBA00009437"/>
    </source>
</evidence>
<dbReference type="SUPFAM" id="SSF53850">
    <property type="entry name" value="Periplasmic binding protein-like II"/>
    <property type="match status" value="1"/>
</dbReference>
<keyword evidence="2" id="KW-0805">Transcription regulation</keyword>
<evidence type="ECO:0000256" key="3">
    <source>
        <dbReference type="ARBA" id="ARBA00023125"/>
    </source>
</evidence>
<dbReference type="PROSITE" id="PS50931">
    <property type="entry name" value="HTH_LYSR"/>
    <property type="match status" value="1"/>
</dbReference>
<dbReference type="InterPro" id="IPR036390">
    <property type="entry name" value="WH_DNA-bd_sf"/>
</dbReference>
<keyword evidence="4" id="KW-0804">Transcription</keyword>
<proteinExistence type="inferred from homology"/>
<dbReference type="Pfam" id="PF03466">
    <property type="entry name" value="LysR_substrate"/>
    <property type="match status" value="1"/>
</dbReference>
<evidence type="ECO:0000256" key="4">
    <source>
        <dbReference type="ARBA" id="ARBA00023163"/>
    </source>
</evidence>
<reference evidence="7" key="1">
    <citation type="submission" date="2020-08" db="EMBL/GenBank/DDBJ databases">
        <title>Complete genome sequence of Sphingobium barthaii strain KK22, a high-molecular-weight polycyclic aromatic hydrocarbon-degrading soil bacterium.</title>
        <authorList>
            <person name="Mori J.F."/>
            <person name="Kanaly R.A."/>
        </authorList>
    </citation>
    <scope>NUCLEOTIDE SEQUENCE [LARGE SCALE GENOMIC DNA]</scope>
    <source>
        <strain evidence="7">KK22</strain>
    </source>
</reference>
<keyword evidence="3" id="KW-0238">DNA-binding</keyword>
<dbReference type="InterPro" id="IPR036388">
    <property type="entry name" value="WH-like_DNA-bd_sf"/>
</dbReference>
<dbReference type="InterPro" id="IPR058163">
    <property type="entry name" value="LysR-type_TF_proteobact-type"/>
</dbReference>
<dbReference type="Gene3D" id="1.10.10.10">
    <property type="entry name" value="Winged helix-like DNA-binding domain superfamily/Winged helix DNA-binding domain"/>
    <property type="match status" value="1"/>
</dbReference>
<dbReference type="GO" id="GO:0003700">
    <property type="term" value="F:DNA-binding transcription factor activity"/>
    <property type="evidence" value="ECO:0007669"/>
    <property type="project" value="InterPro"/>
</dbReference>
<dbReference type="Pfam" id="PF00126">
    <property type="entry name" value="HTH_1"/>
    <property type="match status" value="1"/>
</dbReference>
<organism evidence="6 7">
    <name type="scientific">Sphingobium fuliginis (strain ATCC 27551)</name>
    <dbReference type="NCBI Taxonomy" id="336203"/>
    <lineage>
        <taxon>Bacteria</taxon>
        <taxon>Pseudomonadati</taxon>
        <taxon>Pseudomonadota</taxon>
        <taxon>Alphaproteobacteria</taxon>
        <taxon>Sphingomonadales</taxon>
        <taxon>Sphingomonadaceae</taxon>
        <taxon>Sphingobium</taxon>
    </lineage>
</organism>
<dbReference type="KEGG" id="sbar:H5V43_16655"/>